<name>Q2H6A8_CHAGB</name>
<dbReference type="OrthoDB" id="5240915at2759"/>
<dbReference type="RefSeq" id="XP_001221902.1">
    <property type="nucleotide sequence ID" value="XM_001221901.1"/>
</dbReference>
<organism evidence="1 2">
    <name type="scientific">Chaetomium globosum (strain ATCC 6205 / CBS 148.51 / DSM 1962 / NBRC 6347 / NRRL 1970)</name>
    <name type="common">Soil fungus</name>
    <dbReference type="NCBI Taxonomy" id="306901"/>
    <lineage>
        <taxon>Eukaryota</taxon>
        <taxon>Fungi</taxon>
        <taxon>Dikarya</taxon>
        <taxon>Ascomycota</taxon>
        <taxon>Pezizomycotina</taxon>
        <taxon>Sordariomycetes</taxon>
        <taxon>Sordariomycetidae</taxon>
        <taxon>Sordariales</taxon>
        <taxon>Chaetomiaceae</taxon>
        <taxon>Chaetomium</taxon>
    </lineage>
</organism>
<dbReference type="AlphaFoldDB" id="Q2H6A8"/>
<evidence type="ECO:0000313" key="1">
    <source>
        <dbReference type="EMBL" id="EAQ89188.1"/>
    </source>
</evidence>
<proteinExistence type="predicted"/>
<dbReference type="HOGENOM" id="CLU_2108741_0_0_1"/>
<dbReference type="VEuPathDB" id="FungiDB:CHGG_05807"/>
<gene>
    <name evidence="1" type="ORF">CHGG_05807</name>
</gene>
<dbReference type="EMBL" id="CH408031">
    <property type="protein sequence ID" value="EAQ89188.1"/>
    <property type="molecule type" value="Genomic_DNA"/>
</dbReference>
<evidence type="ECO:0000313" key="2">
    <source>
        <dbReference type="Proteomes" id="UP000001056"/>
    </source>
</evidence>
<dbReference type="Proteomes" id="UP000001056">
    <property type="component" value="Unassembled WGS sequence"/>
</dbReference>
<sequence length="115" mass="12549">MMSTELKSAASPSISASALLVSTAPRSNQGDDVPTIRFTNVQDLFDAINGNTGDCFVVTRMHSISNSIKDTGINLSEAAEKKVGYRWVPLHVEHEAMVEFMGRVTLRAAQNPELR</sequence>
<dbReference type="InParanoid" id="Q2H6A8"/>
<keyword evidence="2" id="KW-1185">Reference proteome</keyword>
<dbReference type="GeneID" id="4391412"/>
<protein>
    <submittedName>
        <fullName evidence="1">Uncharacterized protein</fullName>
    </submittedName>
</protein>
<reference evidence="2" key="1">
    <citation type="journal article" date="2015" name="Genome Announc.">
        <title>Draft genome sequence of the cellulolytic fungus Chaetomium globosum.</title>
        <authorList>
            <person name="Cuomo C.A."/>
            <person name="Untereiner W.A."/>
            <person name="Ma L.-J."/>
            <person name="Grabherr M."/>
            <person name="Birren B.W."/>
        </authorList>
    </citation>
    <scope>NUCLEOTIDE SEQUENCE [LARGE SCALE GENOMIC DNA]</scope>
    <source>
        <strain evidence="2">ATCC 6205 / CBS 148.51 / DSM 1962 / NBRC 6347 / NRRL 1970</strain>
    </source>
</reference>
<accession>Q2H6A8</accession>